<proteinExistence type="predicted"/>
<dbReference type="PANTHER" id="PTHR34322">
    <property type="entry name" value="TRANSPOSASE, Y1_TNP DOMAIN-CONTAINING"/>
    <property type="match status" value="1"/>
</dbReference>
<dbReference type="SUPFAM" id="SSF143422">
    <property type="entry name" value="Transposase IS200-like"/>
    <property type="match status" value="1"/>
</dbReference>
<dbReference type="InterPro" id="IPR002686">
    <property type="entry name" value="Transposase_17"/>
</dbReference>
<accession>A0ABY8UZA8</accession>
<dbReference type="EMBL" id="CP126446">
    <property type="protein sequence ID" value="WIF97719.1"/>
    <property type="molecule type" value="Genomic_DNA"/>
</dbReference>
<evidence type="ECO:0000259" key="1">
    <source>
        <dbReference type="SMART" id="SM01321"/>
    </source>
</evidence>
<sequence>MPRKPREKSRTGIYHVMLRGINQQTIFEDPEDKRQFLTTLTHYKNHFHFKLYGYCIMDNHVHLLFEEGMEPFSLTLKRISSSYVYWYNRKYARVGHLFQARFLSECVHDHEYFLTVIRYIHQNPLKAGLVQNVWKSEWTSLQAYLGHSAPVDIGKGLTLYSSDYSTALIRYISHMEEQNDDHCLEMVQDKRISDHEVRECMVKLGVPHSTMLQQMGREERNRILAQLKKLDGVTYRQLSRVTGISKSVIGRVRLGT</sequence>
<keyword evidence="3" id="KW-1185">Reference proteome</keyword>
<dbReference type="RefSeq" id="WP_231417897.1">
    <property type="nucleotide sequence ID" value="NZ_CP126446.1"/>
</dbReference>
<dbReference type="SMART" id="SM01321">
    <property type="entry name" value="Y1_Tnp"/>
    <property type="match status" value="1"/>
</dbReference>
<dbReference type="Pfam" id="PF01797">
    <property type="entry name" value="Y1_Tnp"/>
    <property type="match status" value="1"/>
</dbReference>
<reference evidence="2 3" key="1">
    <citation type="submission" date="2023-05" db="EMBL/GenBank/DDBJ databases">
        <title>Comparative genomics reveals the evidence of polycyclic aromatic hydrocarbons degradation in moderately halophilic genus Pontibacillus.</title>
        <authorList>
            <person name="Yang H."/>
            <person name="Qian Z."/>
        </authorList>
    </citation>
    <scope>NUCLEOTIDE SEQUENCE [LARGE SCALE GENOMIC DNA]</scope>
    <source>
        <strain evidence="3">HN14</strain>
    </source>
</reference>
<protein>
    <submittedName>
        <fullName evidence="2">Transposase</fullName>
    </submittedName>
</protein>
<organism evidence="2 3">
    <name type="scientific">Pontibacillus chungwhensis</name>
    <dbReference type="NCBI Taxonomy" id="265426"/>
    <lineage>
        <taxon>Bacteria</taxon>
        <taxon>Bacillati</taxon>
        <taxon>Bacillota</taxon>
        <taxon>Bacilli</taxon>
        <taxon>Bacillales</taxon>
        <taxon>Bacillaceae</taxon>
        <taxon>Pontibacillus</taxon>
    </lineage>
</organism>
<gene>
    <name evidence="2" type="ORF">QNI29_18635</name>
</gene>
<dbReference type="PANTHER" id="PTHR34322:SF2">
    <property type="entry name" value="TRANSPOSASE IS200-LIKE DOMAIN-CONTAINING PROTEIN"/>
    <property type="match status" value="1"/>
</dbReference>
<dbReference type="InterPro" id="IPR036515">
    <property type="entry name" value="Transposase_17_sf"/>
</dbReference>
<dbReference type="Gene3D" id="3.30.70.1290">
    <property type="entry name" value="Transposase IS200-like"/>
    <property type="match status" value="1"/>
</dbReference>
<feature type="domain" description="Transposase IS200-like" evidence="1">
    <location>
        <begin position="9"/>
        <end position="123"/>
    </location>
</feature>
<dbReference type="Proteomes" id="UP001236652">
    <property type="component" value="Chromosome"/>
</dbReference>
<evidence type="ECO:0000313" key="2">
    <source>
        <dbReference type="EMBL" id="WIF97719.1"/>
    </source>
</evidence>
<name>A0ABY8UZA8_9BACI</name>
<evidence type="ECO:0000313" key="3">
    <source>
        <dbReference type="Proteomes" id="UP001236652"/>
    </source>
</evidence>